<dbReference type="InterPro" id="IPR029040">
    <property type="entry name" value="RPABC4/Spt4"/>
</dbReference>
<keyword evidence="9" id="KW-0010">Activator</keyword>
<dbReference type="GO" id="GO:0003746">
    <property type="term" value="F:translation elongation factor activity"/>
    <property type="evidence" value="ECO:0007669"/>
    <property type="project" value="UniProtKB-KW"/>
</dbReference>
<dbReference type="SMART" id="SM01389">
    <property type="entry name" value="Spt4"/>
    <property type="match status" value="1"/>
</dbReference>
<dbReference type="GO" id="GO:0032044">
    <property type="term" value="C:DSIF complex"/>
    <property type="evidence" value="ECO:0007669"/>
    <property type="project" value="TreeGrafter"/>
</dbReference>
<dbReference type="Proteomes" id="UP000192578">
    <property type="component" value="Unassembled WGS sequence"/>
</dbReference>
<dbReference type="GO" id="GO:0000993">
    <property type="term" value="F:RNA polymerase II complex binding"/>
    <property type="evidence" value="ECO:0007669"/>
    <property type="project" value="TreeGrafter"/>
</dbReference>
<dbReference type="InterPro" id="IPR038510">
    <property type="entry name" value="Spt4_sf"/>
</dbReference>
<keyword evidence="4" id="KW-0678">Repressor</keyword>
<evidence type="ECO:0000256" key="11">
    <source>
        <dbReference type="ARBA" id="ARBA00023242"/>
    </source>
</evidence>
<evidence type="ECO:0000259" key="13">
    <source>
        <dbReference type="SMART" id="SM01389"/>
    </source>
</evidence>
<comment type="function">
    <text evidence="12">Component of the DRB sensitivity-inducing factor complex (DSIF complex), which regulates transcription elongation by RNA polymerase II.</text>
</comment>
<evidence type="ECO:0000256" key="2">
    <source>
        <dbReference type="ARBA" id="ARBA00010464"/>
    </source>
</evidence>
<evidence type="ECO:0000313" key="14">
    <source>
        <dbReference type="EMBL" id="OQV23581.1"/>
    </source>
</evidence>
<dbReference type="OrthoDB" id="248751at2759"/>
<dbReference type="CDD" id="cd07973">
    <property type="entry name" value="Spt4"/>
    <property type="match status" value="1"/>
</dbReference>
<protein>
    <recommendedName>
        <fullName evidence="3 12">Transcription elongation factor SPT4</fullName>
    </recommendedName>
</protein>
<evidence type="ECO:0000256" key="10">
    <source>
        <dbReference type="ARBA" id="ARBA00023163"/>
    </source>
</evidence>
<keyword evidence="14" id="KW-0648">Protein biosynthesis</keyword>
<evidence type="ECO:0000256" key="5">
    <source>
        <dbReference type="ARBA" id="ARBA00022723"/>
    </source>
</evidence>
<dbReference type="InterPro" id="IPR022800">
    <property type="entry name" value="Spt4/RpoE2_Znf"/>
</dbReference>
<dbReference type="PANTHER" id="PTHR12882:SF1">
    <property type="entry name" value="TRANSCRIPTION ELONGATION FACTOR SPT4"/>
    <property type="match status" value="1"/>
</dbReference>
<evidence type="ECO:0000256" key="12">
    <source>
        <dbReference type="PIRNR" id="PIRNR025023"/>
    </source>
</evidence>
<dbReference type="SUPFAM" id="SSF63393">
    <property type="entry name" value="RNA polymerase subunits"/>
    <property type="match status" value="1"/>
</dbReference>
<evidence type="ECO:0000313" key="15">
    <source>
        <dbReference type="Proteomes" id="UP000192578"/>
    </source>
</evidence>
<evidence type="ECO:0000256" key="1">
    <source>
        <dbReference type="ARBA" id="ARBA00004123"/>
    </source>
</evidence>
<keyword evidence="14" id="KW-0251">Elongation factor</keyword>
<sequence length="118" mass="13220">MSKAIPNDLRNLRACLLCSLVKSYDQFLEDGCDNCDEVLPMRGQREAVLDYTSANFDGFIAMMSPPQSWVAKWQRIDKFTPGMYAVSVSGTMPKEAVRELKGHGINYKPRDSTQGPGR</sequence>
<dbReference type="PANTHER" id="PTHR12882">
    <property type="entry name" value="SUPPRESSOR OF TY 4"/>
    <property type="match status" value="1"/>
</dbReference>
<comment type="similarity">
    <text evidence="2 12">Belongs to the SPT4 family.</text>
</comment>
<dbReference type="GO" id="GO:0140673">
    <property type="term" value="P:transcription elongation-coupled chromatin remodeling"/>
    <property type="evidence" value="ECO:0007669"/>
    <property type="project" value="InterPro"/>
</dbReference>
<dbReference type="GO" id="GO:0006355">
    <property type="term" value="P:regulation of DNA-templated transcription"/>
    <property type="evidence" value="ECO:0007669"/>
    <property type="project" value="InterPro"/>
</dbReference>
<dbReference type="EMBL" id="MTYJ01000011">
    <property type="protein sequence ID" value="OQV23581.1"/>
    <property type="molecule type" value="Genomic_DNA"/>
</dbReference>
<keyword evidence="7" id="KW-0862">Zinc</keyword>
<dbReference type="PIRSF" id="PIRSF025023">
    <property type="entry name" value="Spt4"/>
    <property type="match status" value="1"/>
</dbReference>
<evidence type="ECO:0000256" key="6">
    <source>
        <dbReference type="ARBA" id="ARBA00022771"/>
    </source>
</evidence>
<keyword evidence="15" id="KW-1185">Reference proteome</keyword>
<evidence type="ECO:0000256" key="3">
    <source>
        <dbReference type="ARBA" id="ARBA00020182"/>
    </source>
</evidence>
<feature type="domain" description="Spt4/RpoE2 zinc finger" evidence="13">
    <location>
        <begin position="12"/>
        <end position="89"/>
    </location>
</feature>
<comment type="caution">
    <text evidence="14">The sequence shown here is derived from an EMBL/GenBank/DDBJ whole genome shotgun (WGS) entry which is preliminary data.</text>
</comment>
<keyword evidence="8" id="KW-0805">Transcription regulation</keyword>
<evidence type="ECO:0000256" key="7">
    <source>
        <dbReference type="ARBA" id="ARBA00022833"/>
    </source>
</evidence>
<keyword evidence="11 12" id="KW-0539">Nucleus</keyword>
<keyword evidence="5" id="KW-0479">Metal-binding</keyword>
<dbReference type="InterPro" id="IPR009287">
    <property type="entry name" value="Spt4"/>
</dbReference>
<keyword evidence="6" id="KW-0863">Zinc-finger</keyword>
<evidence type="ECO:0000256" key="4">
    <source>
        <dbReference type="ARBA" id="ARBA00022491"/>
    </source>
</evidence>
<keyword evidence="10 12" id="KW-0804">Transcription</keyword>
<evidence type="ECO:0000256" key="9">
    <source>
        <dbReference type="ARBA" id="ARBA00023159"/>
    </source>
</evidence>
<evidence type="ECO:0000256" key="8">
    <source>
        <dbReference type="ARBA" id="ARBA00023015"/>
    </source>
</evidence>
<dbReference type="AlphaFoldDB" id="A0A1W0X8H8"/>
<gene>
    <name evidence="14" type="ORF">BV898_02699</name>
</gene>
<accession>A0A1W0X8H8</accession>
<organism evidence="14 15">
    <name type="scientific">Hypsibius exemplaris</name>
    <name type="common">Freshwater tardigrade</name>
    <dbReference type="NCBI Taxonomy" id="2072580"/>
    <lineage>
        <taxon>Eukaryota</taxon>
        <taxon>Metazoa</taxon>
        <taxon>Ecdysozoa</taxon>
        <taxon>Tardigrada</taxon>
        <taxon>Eutardigrada</taxon>
        <taxon>Parachela</taxon>
        <taxon>Hypsibioidea</taxon>
        <taxon>Hypsibiidae</taxon>
        <taxon>Hypsibius</taxon>
    </lineage>
</organism>
<reference evidence="15" key="1">
    <citation type="submission" date="2017-01" db="EMBL/GenBank/DDBJ databases">
        <title>Comparative genomics of anhydrobiosis in the tardigrade Hypsibius dujardini.</title>
        <authorList>
            <person name="Yoshida Y."/>
            <person name="Koutsovoulos G."/>
            <person name="Laetsch D."/>
            <person name="Stevens L."/>
            <person name="Kumar S."/>
            <person name="Horikawa D."/>
            <person name="Ishino K."/>
            <person name="Komine S."/>
            <person name="Tomita M."/>
            <person name="Blaxter M."/>
            <person name="Arakawa K."/>
        </authorList>
    </citation>
    <scope>NUCLEOTIDE SEQUENCE [LARGE SCALE GENOMIC DNA]</scope>
    <source>
        <strain evidence="15">Z151</strain>
    </source>
</reference>
<name>A0A1W0X8H8_HYPEX</name>
<dbReference type="GO" id="GO:0008270">
    <property type="term" value="F:zinc ion binding"/>
    <property type="evidence" value="ECO:0007669"/>
    <property type="project" value="UniProtKB-KW"/>
</dbReference>
<proteinExistence type="inferred from homology"/>
<dbReference type="FunFam" id="3.30.40.210:FF:000001">
    <property type="entry name" value="Transcription elongation factor SPT4"/>
    <property type="match status" value="1"/>
</dbReference>
<dbReference type="Gene3D" id="3.30.40.210">
    <property type="match status" value="1"/>
</dbReference>
<dbReference type="Pfam" id="PF06093">
    <property type="entry name" value="Spt4"/>
    <property type="match status" value="1"/>
</dbReference>
<comment type="subcellular location">
    <subcellularLocation>
        <location evidence="1 12">Nucleus</location>
    </subcellularLocation>
</comment>